<dbReference type="Pfam" id="PF00710">
    <property type="entry name" value="Asparaginase"/>
    <property type="match status" value="1"/>
</dbReference>
<dbReference type="SMART" id="SM00870">
    <property type="entry name" value="Asparaginase"/>
    <property type="match status" value="1"/>
</dbReference>
<feature type="active site" description="O-isoaspartyl threonine intermediate" evidence="1">
    <location>
        <position position="12"/>
    </location>
</feature>
<evidence type="ECO:0000313" key="5">
    <source>
        <dbReference type="Proteomes" id="UP000095210"/>
    </source>
</evidence>
<dbReference type="KEGG" id="ahm:TL08_19450"/>
<dbReference type="PIRSF" id="PIRSF500176">
    <property type="entry name" value="L_ASNase"/>
    <property type="match status" value="1"/>
</dbReference>
<dbReference type="AlphaFoldDB" id="A0AAC9N080"/>
<dbReference type="InterPro" id="IPR027473">
    <property type="entry name" value="L-asparaginase_C"/>
</dbReference>
<dbReference type="InterPro" id="IPR040919">
    <property type="entry name" value="Asparaginase_C"/>
</dbReference>
<dbReference type="Pfam" id="PF17763">
    <property type="entry name" value="Asparaginase_C"/>
    <property type="match status" value="1"/>
</dbReference>
<dbReference type="PIRSF" id="PIRSF001220">
    <property type="entry name" value="L-ASNase_gatD"/>
    <property type="match status" value="1"/>
</dbReference>
<evidence type="ECO:0000256" key="1">
    <source>
        <dbReference type="PIRSR" id="PIRSR001220-1"/>
    </source>
</evidence>
<feature type="domain" description="Asparaginase/glutaminase C-terminal" evidence="3">
    <location>
        <begin position="211"/>
        <end position="323"/>
    </location>
</feature>
<dbReference type="Proteomes" id="UP000095210">
    <property type="component" value="Chromosome"/>
</dbReference>
<dbReference type="InterPro" id="IPR036152">
    <property type="entry name" value="Asp/glu_Ase-like_sf"/>
</dbReference>
<dbReference type="PANTHER" id="PTHR11707:SF28">
    <property type="entry name" value="60 KDA LYSOPHOSPHOLIPASE"/>
    <property type="match status" value="1"/>
</dbReference>
<dbReference type="GO" id="GO:0004067">
    <property type="term" value="F:asparaginase activity"/>
    <property type="evidence" value="ECO:0007669"/>
    <property type="project" value="UniProtKB-UniRule"/>
</dbReference>
<dbReference type="Gene3D" id="3.40.50.40">
    <property type="match status" value="1"/>
</dbReference>
<dbReference type="InterPro" id="IPR037152">
    <property type="entry name" value="L-asparaginase_N_sf"/>
</dbReference>
<reference evidence="5" key="1">
    <citation type="submission" date="2016-03" db="EMBL/GenBank/DDBJ databases">
        <title>Complete genome sequence of the type strain Actinoalloteichus hymeniacidonis DSM 45092.</title>
        <authorList>
            <person name="Schaffert L."/>
            <person name="Albersmeier A."/>
            <person name="Winkler A."/>
            <person name="Kalinowski J."/>
            <person name="Zotchev S."/>
            <person name="Ruckert C."/>
        </authorList>
    </citation>
    <scope>NUCLEOTIDE SEQUENCE [LARGE SCALE GENOMIC DNA]</scope>
    <source>
        <strain evidence="5">HPA177(T) (DSM 45092(T))</strain>
    </source>
</reference>
<dbReference type="RefSeq" id="WP_069850948.1">
    <property type="nucleotide sequence ID" value="NZ_CP014859.1"/>
</dbReference>
<dbReference type="PANTHER" id="PTHR11707">
    <property type="entry name" value="L-ASPARAGINASE"/>
    <property type="match status" value="1"/>
</dbReference>
<dbReference type="Gene3D" id="3.40.50.1170">
    <property type="entry name" value="L-asparaginase, N-terminal domain"/>
    <property type="match status" value="1"/>
</dbReference>
<keyword evidence="5" id="KW-1185">Reference proteome</keyword>
<evidence type="ECO:0000259" key="3">
    <source>
        <dbReference type="Pfam" id="PF17763"/>
    </source>
</evidence>
<dbReference type="EMBL" id="CP014859">
    <property type="protein sequence ID" value="AOS64681.1"/>
    <property type="molecule type" value="Genomic_DNA"/>
</dbReference>
<protein>
    <submittedName>
        <fullName evidence="4">L-asparaginase/GlutRNAGln amidotransferase subunit D</fullName>
        <ecNumber evidence="4">3.5.1.1</ecNumber>
    </submittedName>
</protein>
<dbReference type="SUPFAM" id="SSF53774">
    <property type="entry name" value="Glutaminase/Asparaginase"/>
    <property type="match status" value="1"/>
</dbReference>
<dbReference type="EC" id="3.5.1.1" evidence="4"/>
<feature type="domain" description="L-asparaginase N-terminal" evidence="2">
    <location>
        <begin position="3"/>
        <end position="192"/>
    </location>
</feature>
<sequence length="326" mass="33367">MRRVLLLATGDTIAFRHHYGPPSVAPGAELVAALGSITLSVEVVAEDVIAEPSWDTSEATQNALARRVRGAILDGGFDGVVVTHGVDTIVETAFLTDLVAGRAATRGAIVFTGSVRCLDDPAGDGPADLDAAICAAADPALRGIGAVICLGEELHAARWARLTDVTRRSSLSSAPHPTLGRVSGGEVVVRAAPPVRPPRSVDAENKPAAEVALIKTYPGMPPTLLDAVVDAGARGIVLEGTGLGNVPVELFATINGLSSAGIPVVVASRAVTTDTVPDLDCAMGMAAQLGAIHARGLAPEQARIAVSVVLRGGGDVEDVRGWFDRI</sequence>
<accession>A0AAC9N080</accession>
<name>A0AAC9N080_9PSEU</name>
<dbReference type="InterPro" id="IPR027474">
    <property type="entry name" value="L-asparaginase_N"/>
</dbReference>
<dbReference type="PRINTS" id="PR00139">
    <property type="entry name" value="ASNGLNASE"/>
</dbReference>
<dbReference type="PROSITE" id="PS51732">
    <property type="entry name" value="ASN_GLN_ASE_3"/>
    <property type="match status" value="1"/>
</dbReference>
<organism evidence="4 5">
    <name type="scientific">Actinoalloteichus hymeniacidonis</name>
    <dbReference type="NCBI Taxonomy" id="340345"/>
    <lineage>
        <taxon>Bacteria</taxon>
        <taxon>Bacillati</taxon>
        <taxon>Actinomycetota</taxon>
        <taxon>Actinomycetes</taxon>
        <taxon>Pseudonocardiales</taxon>
        <taxon>Pseudonocardiaceae</taxon>
        <taxon>Actinoalloteichus</taxon>
    </lineage>
</organism>
<evidence type="ECO:0000259" key="2">
    <source>
        <dbReference type="Pfam" id="PF00710"/>
    </source>
</evidence>
<keyword evidence="4" id="KW-0378">Hydrolase</keyword>
<dbReference type="InterPro" id="IPR006034">
    <property type="entry name" value="Asparaginase/glutaminase-like"/>
</dbReference>
<evidence type="ECO:0000313" key="4">
    <source>
        <dbReference type="EMBL" id="AOS64681.1"/>
    </source>
</evidence>
<gene>
    <name evidence="4" type="ORF">TL08_19450</name>
</gene>
<proteinExistence type="predicted"/>